<proteinExistence type="predicted"/>
<dbReference type="EMBL" id="JAPWDV010000001">
    <property type="protein sequence ID" value="KAJ6222211.1"/>
    <property type="molecule type" value="Genomic_DNA"/>
</dbReference>
<dbReference type="GO" id="GO:0019509">
    <property type="term" value="P:L-methionine salvage from methylthioadenosine"/>
    <property type="evidence" value="ECO:0007669"/>
    <property type="project" value="TreeGrafter"/>
</dbReference>
<dbReference type="Gene3D" id="3.40.50.1000">
    <property type="entry name" value="HAD superfamily/HAD-like"/>
    <property type="match status" value="1"/>
</dbReference>
<evidence type="ECO:0000313" key="2">
    <source>
        <dbReference type="Proteomes" id="UP001142055"/>
    </source>
</evidence>
<accession>A0A9Q0MAB6</accession>
<dbReference type="OrthoDB" id="272500at2759"/>
<dbReference type="GO" id="GO:0043874">
    <property type="term" value="F:acireductone synthase activity"/>
    <property type="evidence" value="ECO:0007669"/>
    <property type="project" value="TreeGrafter"/>
</dbReference>
<dbReference type="AlphaFoldDB" id="A0A9Q0MAB6"/>
<dbReference type="Gene3D" id="1.10.720.60">
    <property type="match status" value="1"/>
</dbReference>
<sequence length="251" mass="28666">MPQIRLRKPKAILFDINGTATYTSFTDRFLANFARRAVKSFLSINFNNEQIQRDIAMIRIDAKSNQGWPQVAAEGQEAIIADVEAIMNHCLDNDVDCLGLAQLRFHIWFEAYQKGQITTSIYSDVAIQMKRWRCDYNIKLYVCSQGWSEANKVFLSRTNQGDMTLLIDGYFDTKHGSWKEPKSFHRLLEELQITQPSSVVLFTKNGATARSASHAGIVPIIVTTHKKCYDALSGEEKKMAIIRTMNEIEFE</sequence>
<dbReference type="SUPFAM" id="SSF56784">
    <property type="entry name" value="HAD-like"/>
    <property type="match status" value="1"/>
</dbReference>
<comment type="caution">
    <text evidence="1">The sequence shown here is derived from an EMBL/GenBank/DDBJ whole genome shotgun (WGS) entry which is preliminary data.</text>
</comment>
<reference evidence="1" key="1">
    <citation type="submission" date="2022-12" db="EMBL/GenBank/DDBJ databases">
        <title>Genome assemblies of Blomia tropicalis.</title>
        <authorList>
            <person name="Cui Y."/>
        </authorList>
    </citation>
    <scope>NUCLEOTIDE SEQUENCE</scope>
    <source>
        <tissue evidence="1">Adult mites</tissue>
    </source>
</reference>
<dbReference type="OMA" id="DIAMIRI"/>
<evidence type="ECO:0000313" key="1">
    <source>
        <dbReference type="EMBL" id="KAJ6222211.1"/>
    </source>
</evidence>
<keyword evidence="2" id="KW-1185">Reference proteome</keyword>
<dbReference type="PANTHER" id="PTHR20371:SF1">
    <property type="entry name" value="ENOLASE-PHOSPHATASE E1"/>
    <property type="match status" value="1"/>
</dbReference>
<name>A0A9Q0MAB6_BLOTA</name>
<protein>
    <submittedName>
        <fullName evidence="1">Uncharacterized protein</fullName>
    </submittedName>
</protein>
<dbReference type="InterPro" id="IPR036412">
    <property type="entry name" value="HAD-like_sf"/>
</dbReference>
<dbReference type="InterPro" id="IPR023214">
    <property type="entry name" value="HAD_sf"/>
</dbReference>
<organism evidence="1 2">
    <name type="scientific">Blomia tropicalis</name>
    <name type="common">Mite</name>
    <dbReference type="NCBI Taxonomy" id="40697"/>
    <lineage>
        <taxon>Eukaryota</taxon>
        <taxon>Metazoa</taxon>
        <taxon>Ecdysozoa</taxon>
        <taxon>Arthropoda</taxon>
        <taxon>Chelicerata</taxon>
        <taxon>Arachnida</taxon>
        <taxon>Acari</taxon>
        <taxon>Acariformes</taxon>
        <taxon>Sarcoptiformes</taxon>
        <taxon>Astigmata</taxon>
        <taxon>Glycyphagoidea</taxon>
        <taxon>Echimyopodidae</taxon>
        <taxon>Blomia</taxon>
    </lineage>
</organism>
<dbReference type="Proteomes" id="UP001142055">
    <property type="component" value="Chromosome 1"/>
</dbReference>
<dbReference type="PANTHER" id="PTHR20371">
    <property type="entry name" value="ENOLASE-PHOSPHATASE E1"/>
    <property type="match status" value="1"/>
</dbReference>
<gene>
    <name evidence="1" type="ORF">RDWZM_000756</name>
</gene>